<dbReference type="RefSeq" id="WP_130916641.1">
    <property type="nucleotide sequence ID" value="NZ_JARWRF010000044.1"/>
</dbReference>
<gene>
    <name evidence="2" type="ORF">NCTC10797_01613</name>
</gene>
<dbReference type="Proteomes" id="UP000290439">
    <property type="component" value="Chromosome"/>
</dbReference>
<dbReference type="InterPro" id="IPR029058">
    <property type="entry name" value="AB_hydrolase_fold"/>
</dbReference>
<keyword evidence="2" id="KW-0808">Transferase</keyword>
<dbReference type="GO" id="GO:0016740">
    <property type="term" value="F:transferase activity"/>
    <property type="evidence" value="ECO:0007669"/>
    <property type="project" value="UniProtKB-KW"/>
</dbReference>
<dbReference type="GO" id="GO:0016020">
    <property type="term" value="C:membrane"/>
    <property type="evidence" value="ECO:0007669"/>
    <property type="project" value="TreeGrafter"/>
</dbReference>
<dbReference type="Pfam" id="PF12697">
    <property type="entry name" value="Abhydrolase_6"/>
    <property type="match status" value="1"/>
</dbReference>
<feature type="domain" description="AB hydrolase-1" evidence="1">
    <location>
        <begin position="25"/>
        <end position="257"/>
    </location>
</feature>
<proteinExistence type="predicted"/>
<dbReference type="PANTHER" id="PTHR43798">
    <property type="entry name" value="MONOACYLGLYCEROL LIPASE"/>
    <property type="match status" value="1"/>
</dbReference>
<sequence>MASQPISRLIDTPLTGVLLGRGPGLLLAHGASSDVSDSFGPLLDQLAQTNTVIAPDYPGSGDTPPDPQPLTLDRLADQLVQTAVATGNDKFAILGFSTGAPVAVRAATRHPDRVSALILSAGPARPNPRLLLLVDTWRTLARAGDRRALAAYLILIGWSAAWLDGLSAAELDELAEDIPPHLPPGADAQLDLLSRVDVTADLAGITVPALVVAGAHDQVISRALTDELAHGIAGAESVVLDSGHALAAERPREWADAIIGFLSRIGHVHQPTRVP</sequence>
<dbReference type="PANTHER" id="PTHR43798:SF33">
    <property type="entry name" value="HYDROLASE, PUTATIVE (AFU_ORTHOLOGUE AFUA_2G14860)-RELATED"/>
    <property type="match status" value="1"/>
</dbReference>
<name>A0A4U8W869_9NOCA</name>
<reference evidence="2 3" key="1">
    <citation type="submission" date="2019-02" db="EMBL/GenBank/DDBJ databases">
        <authorList>
            <consortium name="Pathogen Informatics"/>
        </authorList>
    </citation>
    <scope>NUCLEOTIDE SEQUENCE [LARGE SCALE GENOMIC DNA]</scope>
    <source>
        <strain evidence="2 3">3012STDY6756504</strain>
    </source>
</reference>
<dbReference type="PRINTS" id="PR00111">
    <property type="entry name" value="ABHYDROLASE"/>
</dbReference>
<evidence type="ECO:0000313" key="3">
    <source>
        <dbReference type="Proteomes" id="UP000290439"/>
    </source>
</evidence>
<evidence type="ECO:0000313" key="2">
    <source>
        <dbReference type="EMBL" id="VFA97848.1"/>
    </source>
</evidence>
<dbReference type="InterPro" id="IPR050266">
    <property type="entry name" value="AB_hydrolase_sf"/>
</dbReference>
<evidence type="ECO:0000259" key="1">
    <source>
        <dbReference type="Pfam" id="PF12697"/>
    </source>
</evidence>
<dbReference type="Gene3D" id="3.40.50.1820">
    <property type="entry name" value="alpha/beta hydrolase"/>
    <property type="match status" value="1"/>
</dbReference>
<dbReference type="InterPro" id="IPR000073">
    <property type="entry name" value="AB_hydrolase_1"/>
</dbReference>
<dbReference type="EMBL" id="LR215973">
    <property type="protein sequence ID" value="VFA97848.1"/>
    <property type="molecule type" value="Genomic_DNA"/>
</dbReference>
<dbReference type="SUPFAM" id="SSF53474">
    <property type="entry name" value="alpha/beta-Hydrolases"/>
    <property type="match status" value="1"/>
</dbReference>
<dbReference type="AlphaFoldDB" id="A0A4U8W869"/>
<accession>A0A4U8W869</accession>
<organism evidence="2 3">
    <name type="scientific">Nocardia cyriacigeorgica</name>
    <dbReference type="NCBI Taxonomy" id="135487"/>
    <lineage>
        <taxon>Bacteria</taxon>
        <taxon>Bacillati</taxon>
        <taxon>Actinomycetota</taxon>
        <taxon>Actinomycetes</taxon>
        <taxon>Mycobacteriales</taxon>
        <taxon>Nocardiaceae</taxon>
        <taxon>Nocardia</taxon>
    </lineage>
</organism>
<protein>
    <submittedName>
        <fullName evidence="2">Acetoin dehydrogenase E2 subunit dihydrolipoyllysine-residue acetyltransferase</fullName>
    </submittedName>
</protein>